<dbReference type="Gene3D" id="1.10.287.410">
    <property type="match status" value="1"/>
</dbReference>
<dbReference type="eggNOG" id="KOG1282">
    <property type="taxonomic scope" value="Eukaryota"/>
</dbReference>
<dbReference type="SUPFAM" id="SSF53474">
    <property type="entry name" value="alpha/beta-Hydrolases"/>
    <property type="match status" value="1"/>
</dbReference>
<name>A0A1Q2ZV09_ZYGRO</name>
<keyword evidence="3 7" id="KW-0645">Protease</keyword>
<proteinExistence type="inferred from homology"/>
<dbReference type="PROSITE" id="PS00560">
    <property type="entry name" value="CARBOXYPEPT_SER_HIS"/>
    <property type="match status" value="1"/>
</dbReference>
<dbReference type="InterPro" id="IPR033124">
    <property type="entry name" value="Ser_caboxypep_his_AS"/>
</dbReference>
<evidence type="ECO:0000256" key="3">
    <source>
        <dbReference type="ARBA" id="ARBA00022670"/>
    </source>
</evidence>
<dbReference type="PRINTS" id="PR00724">
    <property type="entry name" value="CRBOXYPTASEC"/>
</dbReference>
<keyword evidence="5 7" id="KW-0378">Hydrolase</keyword>
<dbReference type="PANTHER" id="PTHR11802">
    <property type="entry name" value="SERINE PROTEASE FAMILY S10 SERINE CARBOXYPEPTIDASE"/>
    <property type="match status" value="1"/>
</dbReference>
<dbReference type="GO" id="GO:0006995">
    <property type="term" value="P:cellular response to nitrogen starvation"/>
    <property type="evidence" value="ECO:0007669"/>
    <property type="project" value="EnsemblFungi"/>
</dbReference>
<keyword evidence="2 7" id="KW-0121">Carboxypeptidase</keyword>
<evidence type="ECO:0000256" key="5">
    <source>
        <dbReference type="ARBA" id="ARBA00022801"/>
    </source>
</evidence>
<evidence type="ECO:0000256" key="6">
    <source>
        <dbReference type="ARBA" id="ARBA00023180"/>
    </source>
</evidence>
<protein>
    <recommendedName>
        <fullName evidence="7">Carboxypeptidase</fullName>
        <ecNumber evidence="7">3.4.16.-</ecNumber>
    </recommendedName>
</protein>
<dbReference type="PANTHER" id="PTHR11802:SF51">
    <property type="entry name" value="VACUOLAR SERINE-TYPE CARBOXYPEPTIDASE ATG42"/>
    <property type="match status" value="1"/>
</dbReference>
<sequence length="511" mass="57792">MKLITVLSTLAGVSQAVSLFEGNWLGEFESKLQSPRNIYQEVTKGFSHRWDSVQVLESPIDPSYSLRIKEVDPAKLGVDTVKQWSGYLDYEDSKHFFYWAFESRNDPSKDPVILWLNGGPGCSSFTGLLFELGPSQIGPEIKPIHNPHSWNNNATVIFLEQPLGVGFSYGDEKVTNTRAAGRDVYIFLELFFEKFPHLRSHDFHIAGESYAGHYIPQIAHEIVIENPGRTFDLTSVLIGNGITDSLIQNDYYQPMACGEGGYPQLLTDEDCSTMEKNTNRCRTLNRICYGTKSNIACVAATAFCESVTVGTFQEKTGLNVYDIRGPCEDNDSGTCYFGMNYVDDYMNQRYVQDALGSDVHNYTGCNDQVFLGFALTGDGAKPFQQYVTELVDLNIPVLLYAGDKDYICNWLGNKAWSDKLDWRYGEKYESLPLKAWKSQSTGEKLGEVKNYGPLTFLRIYDAGHMVPYDQPEAALEMVNDWITGSHDFGYSEERLDAEDLWLEKLKEIWLE</sequence>
<evidence type="ECO:0000313" key="9">
    <source>
        <dbReference type="Proteomes" id="UP000187013"/>
    </source>
</evidence>
<dbReference type="Proteomes" id="UP000187013">
    <property type="component" value="Unassembled WGS sequence"/>
</dbReference>
<accession>A0A1Q2ZV09</accession>
<dbReference type="PROSITE" id="PS00131">
    <property type="entry name" value="CARBOXYPEPT_SER_SER"/>
    <property type="match status" value="1"/>
</dbReference>
<evidence type="ECO:0000256" key="7">
    <source>
        <dbReference type="RuleBase" id="RU361156"/>
    </source>
</evidence>
<dbReference type="GO" id="GO:0016236">
    <property type="term" value="P:macroautophagy"/>
    <property type="evidence" value="ECO:0007669"/>
    <property type="project" value="EnsemblFungi"/>
</dbReference>
<dbReference type="Gene3D" id="3.40.50.1820">
    <property type="entry name" value="alpha/beta hydrolase"/>
    <property type="match status" value="1"/>
</dbReference>
<dbReference type="GO" id="GO:0000328">
    <property type="term" value="C:fungal-type vacuole lumen"/>
    <property type="evidence" value="ECO:0007669"/>
    <property type="project" value="EnsemblFungi"/>
</dbReference>
<dbReference type="EC" id="3.4.16.-" evidence="7"/>
<gene>
    <name evidence="8" type="ORF">ZYGR_0H00760</name>
</gene>
<feature type="signal peptide" evidence="7">
    <location>
        <begin position="1"/>
        <end position="16"/>
    </location>
</feature>
<evidence type="ECO:0000256" key="1">
    <source>
        <dbReference type="ARBA" id="ARBA00009431"/>
    </source>
</evidence>
<comment type="caution">
    <text evidence="8">The sequence shown here is derived from an EMBL/GenBank/DDBJ whole genome shotgun (WGS) entry which is preliminary data.</text>
</comment>
<dbReference type="GO" id="GO:0046938">
    <property type="term" value="P:phytochelatin biosynthetic process"/>
    <property type="evidence" value="ECO:0007669"/>
    <property type="project" value="EnsemblFungi"/>
</dbReference>
<dbReference type="EMBL" id="BDGX01000008">
    <property type="protein sequence ID" value="GAV47235.1"/>
    <property type="molecule type" value="Genomic_DNA"/>
</dbReference>
<reference evidence="8 9" key="1">
    <citation type="submission" date="2016-08" db="EMBL/GenBank/DDBJ databases">
        <title>Draft genome sequence of allopolyploid Zygosaccharomyces rouxii.</title>
        <authorList>
            <person name="Watanabe J."/>
            <person name="Uehara K."/>
            <person name="Mogi Y."/>
            <person name="Tsukioka Y."/>
        </authorList>
    </citation>
    <scope>NUCLEOTIDE SEQUENCE [LARGE SCALE GENOMIC DNA]</scope>
    <source>
        <strain evidence="8 9">NBRC 110957</strain>
    </source>
</reference>
<dbReference type="Pfam" id="PF00450">
    <property type="entry name" value="Peptidase_S10"/>
    <property type="match status" value="1"/>
</dbReference>
<evidence type="ECO:0000256" key="2">
    <source>
        <dbReference type="ARBA" id="ARBA00022645"/>
    </source>
</evidence>
<organism evidence="8 9">
    <name type="scientific">Zygosaccharomyces rouxii</name>
    <dbReference type="NCBI Taxonomy" id="4956"/>
    <lineage>
        <taxon>Eukaryota</taxon>
        <taxon>Fungi</taxon>
        <taxon>Dikarya</taxon>
        <taxon>Ascomycota</taxon>
        <taxon>Saccharomycotina</taxon>
        <taxon>Saccharomycetes</taxon>
        <taxon>Saccharomycetales</taxon>
        <taxon>Saccharomycetaceae</taxon>
        <taxon>Zygosaccharomyces</taxon>
    </lineage>
</organism>
<dbReference type="OMA" id="TSCDDTV"/>
<evidence type="ECO:0000256" key="4">
    <source>
        <dbReference type="ARBA" id="ARBA00022729"/>
    </source>
</evidence>
<keyword evidence="4 7" id="KW-0732">Signal</keyword>
<comment type="similarity">
    <text evidence="1 7">Belongs to the peptidase S10 family.</text>
</comment>
<dbReference type="GO" id="GO:0004185">
    <property type="term" value="F:serine-type carboxypeptidase activity"/>
    <property type="evidence" value="ECO:0007669"/>
    <property type="project" value="UniProtKB-UniRule"/>
</dbReference>
<dbReference type="InterPro" id="IPR018202">
    <property type="entry name" value="Ser_caboxypep_ser_AS"/>
</dbReference>
<dbReference type="AlphaFoldDB" id="A0A1Q2ZV09"/>
<feature type="chain" id="PRO_5010001907" description="Carboxypeptidase" evidence="7">
    <location>
        <begin position="17"/>
        <end position="511"/>
    </location>
</feature>
<dbReference type="InterPro" id="IPR001563">
    <property type="entry name" value="Peptidase_S10"/>
</dbReference>
<dbReference type="OrthoDB" id="443318at2759"/>
<keyword evidence="6" id="KW-0325">Glycoprotein</keyword>
<evidence type="ECO:0000313" key="8">
    <source>
        <dbReference type="EMBL" id="GAV47235.1"/>
    </source>
</evidence>
<dbReference type="InterPro" id="IPR029058">
    <property type="entry name" value="AB_hydrolase_fold"/>
</dbReference>
<dbReference type="GO" id="GO:0031638">
    <property type="term" value="P:zymogen activation"/>
    <property type="evidence" value="ECO:0007669"/>
    <property type="project" value="EnsemblFungi"/>
</dbReference>